<evidence type="ECO:0000313" key="2">
    <source>
        <dbReference type="Proteomes" id="UP000798662"/>
    </source>
</evidence>
<name>A0ACC3CH94_PYRYE</name>
<accession>A0ACC3CH94</accession>
<dbReference type="EMBL" id="CM020620">
    <property type="protein sequence ID" value="KAK1869572.1"/>
    <property type="molecule type" value="Genomic_DNA"/>
</dbReference>
<dbReference type="Proteomes" id="UP000798662">
    <property type="component" value="Chromosome 3"/>
</dbReference>
<organism evidence="1 2">
    <name type="scientific">Pyropia yezoensis</name>
    <name type="common">Susabi-nori</name>
    <name type="synonym">Porphyra yezoensis</name>
    <dbReference type="NCBI Taxonomy" id="2788"/>
    <lineage>
        <taxon>Eukaryota</taxon>
        <taxon>Rhodophyta</taxon>
        <taxon>Bangiophyceae</taxon>
        <taxon>Bangiales</taxon>
        <taxon>Bangiaceae</taxon>
        <taxon>Pyropia</taxon>
    </lineage>
</organism>
<proteinExistence type="predicted"/>
<keyword evidence="2" id="KW-1185">Reference proteome</keyword>
<gene>
    <name evidence="1" type="ORF">I4F81_012046</name>
</gene>
<comment type="caution">
    <text evidence="1">The sequence shown here is derived from an EMBL/GenBank/DDBJ whole genome shotgun (WGS) entry which is preliminary data.</text>
</comment>
<protein>
    <submittedName>
        <fullName evidence="1">Uncharacterized protein</fullName>
    </submittedName>
</protein>
<reference evidence="1" key="1">
    <citation type="submission" date="2019-11" db="EMBL/GenBank/DDBJ databases">
        <title>Nori genome reveals adaptations in red seaweeds to the harsh intertidal environment.</title>
        <authorList>
            <person name="Wang D."/>
            <person name="Mao Y."/>
        </authorList>
    </citation>
    <scope>NUCLEOTIDE SEQUENCE</scope>
    <source>
        <tissue evidence="1">Gametophyte</tissue>
    </source>
</reference>
<evidence type="ECO:0000313" key="1">
    <source>
        <dbReference type="EMBL" id="KAK1869572.1"/>
    </source>
</evidence>
<sequence length="345" mass="35313">MSPARSSPAAPSAAEALARPGSTSDTAPMPTKRPSSPPSILPSPPGPPSIPPSPPRPPAAPNKTPTSKKGKRKTPAKPRVRNWTPGECFGFLTAGATHWAALRSSRTALGKTQAASAMLKAFAEATPAKDRAGARTRDIEQVERKVKSLRAKYIATRIALLQSGASTAEREDALLGFGGSVLYELACGAFKKCSVSNEQTVREPVVVGGSPPPLPPSAPLPSSAPARTGTARQRAAAALEEGSDQEDGSASDVSTDDGVVPTSAVGVLAAAEAAKPAKKKKKETAAGVLRDYIKSKINQDQTGGVAAEQAGLSSGGADGDGVSDGVIRQAVLDMIVAYAEKARRT</sequence>